<feature type="transmembrane region" description="Helical" evidence="6">
    <location>
        <begin position="351"/>
        <end position="372"/>
    </location>
</feature>
<feature type="non-terminal residue" evidence="7">
    <location>
        <position position="1"/>
    </location>
</feature>
<dbReference type="InterPro" id="IPR045863">
    <property type="entry name" value="CorA_TM1_TM2"/>
</dbReference>
<gene>
    <name evidence="7" type="ORF">ASCRUDRAFT_29899</name>
</gene>
<dbReference type="Gene3D" id="1.20.58.340">
    <property type="entry name" value="Magnesium transport protein CorA, transmembrane region"/>
    <property type="match status" value="2"/>
</dbReference>
<dbReference type="GO" id="GO:0010961">
    <property type="term" value="P:intracellular magnesium ion homeostasis"/>
    <property type="evidence" value="ECO:0007669"/>
    <property type="project" value="EnsemblFungi"/>
</dbReference>
<evidence type="ECO:0000256" key="6">
    <source>
        <dbReference type="SAM" id="Phobius"/>
    </source>
</evidence>
<feature type="transmembrane region" description="Helical" evidence="6">
    <location>
        <begin position="316"/>
        <end position="339"/>
    </location>
</feature>
<organism evidence="7 8">
    <name type="scientific">Ascoidea rubescens DSM 1968</name>
    <dbReference type="NCBI Taxonomy" id="1344418"/>
    <lineage>
        <taxon>Eukaryota</taxon>
        <taxon>Fungi</taxon>
        <taxon>Dikarya</taxon>
        <taxon>Ascomycota</taxon>
        <taxon>Saccharomycotina</taxon>
        <taxon>Saccharomycetes</taxon>
        <taxon>Ascoideaceae</taxon>
        <taxon>Ascoidea</taxon>
    </lineage>
</organism>
<keyword evidence="4 6" id="KW-1133">Transmembrane helix</keyword>
<evidence type="ECO:0000313" key="7">
    <source>
        <dbReference type="EMBL" id="ODV63961.1"/>
    </source>
</evidence>
<dbReference type="InterPro" id="IPR045861">
    <property type="entry name" value="CorA_cytoplasmic_dom"/>
</dbReference>
<dbReference type="CDD" id="cd12829">
    <property type="entry name" value="Alr1p-like"/>
    <property type="match status" value="1"/>
</dbReference>
<dbReference type="OrthoDB" id="4095000at2759"/>
<dbReference type="PANTHER" id="PTHR21535:SF51">
    <property type="entry name" value="MANGANESE RESISTANCE PROTEIN MNR2"/>
    <property type="match status" value="1"/>
</dbReference>
<dbReference type="GO" id="GO:0015095">
    <property type="term" value="F:magnesium ion transmembrane transporter activity"/>
    <property type="evidence" value="ECO:0007669"/>
    <property type="project" value="InterPro"/>
</dbReference>
<dbReference type="AlphaFoldDB" id="A0A1D2VQS7"/>
<accession>A0A1D2VQS7</accession>
<dbReference type="Gene3D" id="3.30.460.20">
    <property type="entry name" value="CorA soluble domain-like"/>
    <property type="match status" value="1"/>
</dbReference>
<dbReference type="GO" id="GO:0000329">
    <property type="term" value="C:fungal-type vacuole membrane"/>
    <property type="evidence" value="ECO:0007669"/>
    <property type="project" value="EnsemblFungi"/>
</dbReference>
<evidence type="ECO:0000256" key="2">
    <source>
        <dbReference type="ARBA" id="ARBA00009765"/>
    </source>
</evidence>
<dbReference type="PANTHER" id="PTHR21535">
    <property type="entry name" value="MAGNESIUM AND COBALT TRANSPORT PROTEIN/MITOCHONDRIAL IMPORT INNER MEMBRANE TRANSLOCASE SUBUNIT TIM8"/>
    <property type="match status" value="1"/>
</dbReference>
<dbReference type="InParanoid" id="A0A1D2VQS7"/>
<keyword evidence="5 6" id="KW-0472">Membrane</keyword>
<evidence type="ECO:0000256" key="4">
    <source>
        <dbReference type="ARBA" id="ARBA00022989"/>
    </source>
</evidence>
<evidence type="ECO:0000256" key="1">
    <source>
        <dbReference type="ARBA" id="ARBA00004141"/>
    </source>
</evidence>
<dbReference type="RefSeq" id="XP_020050268.1">
    <property type="nucleotide sequence ID" value="XM_020190150.1"/>
</dbReference>
<name>A0A1D2VQS7_9ASCO</name>
<dbReference type="GeneID" id="30963786"/>
<evidence type="ECO:0000313" key="8">
    <source>
        <dbReference type="Proteomes" id="UP000095038"/>
    </source>
</evidence>
<evidence type="ECO:0000256" key="3">
    <source>
        <dbReference type="ARBA" id="ARBA00022692"/>
    </source>
</evidence>
<proteinExistence type="inferred from homology"/>
<sequence>EQFRFTYFREDLDSTIHSPTISGLLQKNQIDDDQNEIHNNFNNTLIPFWLDVLNPTEEEMKVLSKAFGIHPLTTEDIFLGETREKVELFKDYYLICFRTYGSKYYFKDELEPLNVYIVVFKNGVLTFHFSPTPHPVNVRRRARLLRDYLKVSSDWIAYALIDDITDSFGPMVEDIEEQVNSIEDAIIKMHSGYSSDSDSDSDLDSDSDIADIISARRSGYMLKRIGECRKKVMSLSRLLASKADVIKALSKRYSSEEFKGTLGQNIAIFLGDIQDHILTMVQNLNHNEKLLARSHSNYLAQINIDMTKVNNDMNDVLGKITILGTVVLPMNVITGLWGMNVIVPGQEHEGLVWFVSITSFMFFFAFCCYVYAKRVSGIA</sequence>
<dbReference type="Proteomes" id="UP000095038">
    <property type="component" value="Unassembled WGS sequence"/>
</dbReference>
<dbReference type="SUPFAM" id="SSF144083">
    <property type="entry name" value="Magnesium transport protein CorA, transmembrane region"/>
    <property type="match status" value="1"/>
</dbReference>
<dbReference type="Pfam" id="PF01544">
    <property type="entry name" value="CorA"/>
    <property type="match status" value="1"/>
</dbReference>
<dbReference type="EMBL" id="KV454475">
    <property type="protein sequence ID" value="ODV63961.1"/>
    <property type="molecule type" value="Genomic_DNA"/>
</dbReference>
<comment type="similarity">
    <text evidence="2">Belongs to the CorA metal ion transporter (MIT) (TC 1.A.35) family.</text>
</comment>
<dbReference type="InterPro" id="IPR002523">
    <property type="entry name" value="MgTranspt_CorA/ZnTranspt_ZntB"/>
</dbReference>
<keyword evidence="8" id="KW-1185">Reference proteome</keyword>
<keyword evidence="3 6" id="KW-0812">Transmembrane</keyword>
<dbReference type="STRING" id="1344418.A0A1D2VQS7"/>
<dbReference type="InterPro" id="IPR044089">
    <property type="entry name" value="Alr1-like"/>
</dbReference>
<evidence type="ECO:0000256" key="5">
    <source>
        <dbReference type="ARBA" id="ARBA00023136"/>
    </source>
</evidence>
<dbReference type="FunCoup" id="A0A1D2VQS7">
    <property type="interactions" value="105"/>
</dbReference>
<reference evidence="8" key="1">
    <citation type="submission" date="2016-05" db="EMBL/GenBank/DDBJ databases">
        <title>Comparative genomics of biotechnologically important yeasts.</title>
        <authorList>
            <consortium name="DOE Joint Genome Institute"/>
            <person name="Riley R."/>
            <person name="Haridas S."/>
            <person name="Wolfe K.H."/>
            <person name="Lopes M.R."/>
            <person name="Hittinger C.T."/>
            <person name="Goker M."/>
            <person name="Salamov A."/>
            <person name="Wisecaver J."/>
            <person name="Long T.M."/>
            <person name="Aerts A.L."/>
            <person name="Barry K."/>
            <person name="Choi C."/>
            <person name="Clum A."/>
            <person name="Coughlan A.Y."/>
            <person name="Deshpande S."/>
            <person name="Douglass A.P."/>
            <person name="Hanson S.J."/>
            <person name="Klenk H.-P."/>
            <person name="Labutti K."/>
            <person name="Lapidus A."/>
            <person name="Lindquist E."/>
            <person name="Lipzen A."/>
            <person name="Meier-Kolthoff J.P."/>
            <person name="Ohm R.A."/>
            <person name="Otillar R.P."/>
            <person name="Pangilinan J."/>
            <person name="Peng Y."/>
            <person name="Rokas A."/>
            <person name="Rosa C.A."/>
            <person name="Scheuner C."/>
            <person name="Sibirny A.A."/>
            <person name="Slot J.C."/>
            <person name="Stielow J.B."/>
            <person name="Sun H."/>
            <person name="Kurtzman C.P."/>
            <person name="Blackwell M."/>
            <person name="Grigoriev I.V."/>
            <person name="Jeffries T.W."/>
        </authorList>
    </citation>
    <scope>NUCLEOTIDE SEQUENCE [LARGE SCALE GENOMIC DNA]</scope>
    <source>
        <strain evidence="8">DSM 1968</strain>
    </source>
</reference>
<dbReference type="FunFam" id="1.20.58.340:FF:000008">
    <property type="entry name" value="CorA family metal ion transporter"/>
    <property type="match status" value="1"/>
</dbReference>
<dbReference type="GO" id="GO:1990816">
    <property type="term" value="C:vacuole-mitochondrion membrane contact site"/>
    <property type="evidence" value="ECO:0007669"/>
    <property type="project" value="EnsemblFungi"/>
</dbReference>
<protein>
    <submittedName>
        <fullName evidence="7">Mg2+ transporter protein</fullName>
    </submittedName>
</protein>
<comment type="subcellular location">
    <subcellularLocation>
        <location evidence="1">Membrane</location>
        <topology evidence="1">Multi-pass membrane protein</topology>
    </subcellularLocation>
</comment>
<dbReference type="SUPFAM" id="SSF143865">
    <property type="entry name" value="CorA soluble domain-like"/>
    <property type="match status" value="1"/>
</dbReference>